<evidence type="ECO:0000313" key="2">
    <source>
        <dbReference type="Proteomes" id="UP000285084"/>
    </source>
</evidence>
<evidence type="ECO:0000313" key="1">
    <source>
        <dbReference type="EMBL" id="RKK84343.1"/>
    </source>
</evidence>
<gene>
    <name evidence="1" type="ORF">BFJ69_g2127</name>
</gene>
<reference evidence="1 2" key="1">
    <citation type="journal article" date="2018" name="Sci. Rep.">
        <title>Characterisation of pathogen-specific regions and novel effector candidates in Fusarium oxysporum f. sp. cepae.</title>
        <authorList>
            <person name="Armitage A.D."/>
            <person name="Taylor A."/>
            <person name="Sobczyk M.K."/>
            <person name="Baxter L."/>
            <person name="Greenfield B.P."/>
            <person name="Bates H.J."/>
            <person name="Wilson F."/>
            <person name="Jackson A.C."/>
            <person name="Ott S."/>
            <person name="Harrison R.J."/>
            <person name="Clarkson J.P."/>
        </authorList>
    </citation>
    <scope>NUCLEOTIDE SEQUENCE [LARGE SCALE GENOMIC DNA]</scope>
    <source>
        <strain evidence="1 2">Fo_A13</strain>
    </source>
</reference>
<accession>A0A420NVS1</accession>
<protein>
    <submittedName>
        <fullName evidence="1">Uncharacterized protein</fullName>
    </submittedName>
</protein>
<organism evidence="1 2">
    <name type="scientific">Fusarium oxysporum</name>
    <name type="common">Fusarium vascular wilt</name>
    <dbReference type="NCBI Taxonomy" id="5507"/>
    <lineage>
        <taxon>Eukaryota</taxon>
        <taxon>Fungi</taxon>
        <taxon>Dikarya</taxon>
        <taxon>Ascomycota</taxon>
        <taxon>Pezizomycotina</taxon>
        <taxon>Sordariomycetes</taxon>
        <taxon>Hypocreomycetidae</taxon>
        <taxon>Hypocreales</taxon>
        <taxon>Nectriaceae</taxon>
        <taxon>Fusarium</taxon>
        <taxon>Fusarium oxysporum species complex</taxon>
    </lineage>
</organism>
<dbReference type="EMBL" id="MRCX01000010">
    <property type="protein sequence ID" value="RKK84343.1"/>
    <property type="molecule type" value="Genomic_DNA"/>
</dbReference>
<dbReference type="AlphaFoldDB" id="A0A420NVS1"/>
<proteinExistence type="predicted"/>
<dbReference type="Proteomes" id="UP000285084">
    <property type="component" value="Unassembled WGS sequence"/>
</dbReference>
<name>A0A420NVS1_FUSOX</name>
<comment type="caution">
    <text evidence="1">The sequence shown here is derived from an EMBL/GenBank/DDBJ whole genome shotgun (WGS) entry which is preliminary data.</text>
</comment>
<sequence length="46" mass="5156">MIAGTDWDESTSTSKQLDEALLPLEVSRQGPSPLISELVEIDKRWI</sequence>